<keyword evidence="4" id="KW-1185">Reference proteome</keyword>
<dbReference type="SUPFAM" id="SSF48371">
    <property type="entry name" value="ARM repeat"/>
    <property type="match status" value="1"/>
</dbReference>
<feature type="region of interest" description="Disordered" evidence="1">
    <location>
        <begin position="73"/>
        <end position="120"/>
    </location>
</feature>
<dbReference type="Proteomes" id="UP000617340">
    <property type="component" value="Unassembled WGS sequence"/>
</dbReference>
<reference evidence="3" key="1">
    <citation type="journal article" date="2020" name="G3 (Bethesda)">
        <title>High-Quality Assemblies for Three Invasive Social Wasps from the &lt;i&gt;Vespula&lt;/i&gt; Genus.</title>
        <authorList>
            <person name="Harrop T.W.R."/>
            <person name="Guhlin J."/>
            <person name="McLaughlin G.M."/>
            <person name="Permina E."/>
            <person name="Stockwell P."/>
            <person name="Gilligan J."/>
            <person name="Le Lec M.F."/>
            <person name="Gruber M.A.M."/>
            <person name="Quinn O."/>
            <person name="Lovegrove M."/>
            <person name="Duncan E.J."/>
            <person name="Remnant E.J."/>
            <person name="Van Eeckhoven J."/>
            <person name="Graham B."/>
            <person name="Knapp R.A."/>
            <person name="Langford K.W."/>
            <person name="Kronenberg Z."/>
            <person name="Press M.O."/>
            <person name="Eacker S.M."/>
            <person name="Wilson-Rankin E.E."/>
            <person name="Purcell J."/>
            <person name="Lester P.J."/>
            <person name="Dearden P.K."/>
        </authorList>
    </citation>
    <scope>NUCLEOTIDE SEQUENCE</scope>
    <source>
        <strain evidence="3">Linc-1</strain>
    </source>
</reference>
<dbReference type="InterPro" id="IPR039921">
    <property type="entry name" value="Inscuteable"/>
</dbReference>
<evidence type="ECO:0000259" key="2">
    <source>
        <dbReference type="Pfam" id="PF19427"/>
    </source>
</evidence>
<organism evidence="3 4">
    <name type="scientific">Vespula germanica</name>
    <name type="common">German yellow jacket</name>
    <name type="synonym">Paravespula germanica</name>
    <dbReference type="NCBI Taxonomy" id="30212"/>
    <lineage>
        <taxon>Eukaryota</taxon>
        <taxon>Metazoa</taxon>
        <taxon>Ecdysozoa</taxon>
        <taxon>Arthropoda</taxon>
        <taxon>Hexapoda</taxon>
        <taxon>Insecta</taxon>
        <taxon>Pterygota</taxon>
        <taxon>Neoptera</taxon>
        <taxon>Endopterygota</taxon>
        <taxon>Hymenoptera</taxon>
        <taxon>Apocrita</taxon>
        <taxon>Aculeata</taxon>
        <taxon>Vespoidea</taxon>
        <taxon>Vespidae</taxon>
        <taxon>Vespinae</taxon>
        <taxon>Vespula</taxon>
    </lineage>
</organism>
<name>A0A834NVE2_VESGE</name>
<feature type="region of interest" description="Disordered" evidence="1">
    <location>
        <begin position="1"/>
        <end position="30"/>
    </location>
</feature>
<protein>
    <recommendedName>
        <fullName evidence="2">Protein inscuteable homologue C-terminal domain-containing protein</fullName>
    </recommendedName>
</protein>
<feature type="compositionally biased region" description="Basic and acidic residues" evidence="1">
    <location>
        <begin position="159"/>
        <end position="169"/>
    </location>
</feature>
<accession>A0A834NVE2</accession>
<gene>
    <name evidence="3" type="ORF">HZH68_001315</name>
</gene>
<dbReference type="GO" id="GO:0008093">
    <property type="term" value="F:cytoskeletal anchor activity"/>
    <property type="evidence" value="ECO:0007669"/>
    <property type="project" value="TreeGrafter"/>
</dbReference>
<dbReference type="EMBL" id="JACSDZ010000001">
    <property type="protein sequence ID" value="KAF7418662.1"/>
    <property type="molecule type" value="Genomic_DNA"/>
</dbReference>
<feature type="region of interest" description="Disordered" evidence="1">
    <location>
        <begin position="159"/>
        <end position="227"/>
    </location>
</feature>
<dbReference type="AlphaFoldDB" id="A0A834NVE2"/>
<dbReference type="GO" id="GO:0045176">
    <property type="term" value="P:apical protein localization"/>
    <property type="evidence" value="ECO:0007669"/>
    <property type="project" value="TreeGrafter"/>
</dbReference>
<dbReference type="GO" id="GO:0008356">
    <property type="term" value="P:asymmetric cell division"/>
    <property type="evidence" value="ECO:0007669"/>
    <property type="project" value="InterPro"/>
</dbReference>
<dbReference type="PANTHER" id="PTHR21386:SF0">
    <property type="entry name" value="PROTEIN INSCUTEABLE HOMOLOG"/>
    <property type="match status" value="1"/>
</dbReference>
<feature type="compositionally biased region" description="Basic and acidic residues" evidence="1">
    <location>
        <begin position="75"/>
        <end position="88"/>
    </location>
</feature>
<dbReference type="InterPro" id="IPR016024">
    <property type="entry name" value="ARM-type_fold"/>
</dbReference>
<evidence type="ECO:0000256" key="1">
    <source>
        <dbReference type="SAM" id="MobiDB-lite"/>
    </source>
</evidence>
<dbReference type="InterPro" id="IPR045789">
    <property type="entry name" value="Insc_C"/>
</dbReference>
<dbReference type="GO" id="GO:0009786">
    <property type="term" value="P:regulation of asymmetric cell division"/>
    <property type="evidence" value="ECO:0007669"/>
    <property type="project" value="TreeGrafter"/>
</dbReference>
<dbReference type="Gene3D" id="1.25.10.10">
    <property type="entry name" value="Leucine-rich Repeat Variant"/>
    <property type="match status" value="1"/>
</dbReference>
<sequence>MGGKERMEKGGAPHKSDKREGEEFQSHIRLGLCEDEKGRRIELGGEVESESVGEKMNNFKRYQSKVFWEQMSSQDLKKDSTIRRKDPVEVLQFPPPPSTDTDYPSENDEENRSSSLRENNFTNVDNVTVIHVCPKVNELQCDAMQCRENPMLLQREKTDITVGTHENKENTVVSGNRSLSPLSQDLKSLDSGFSDSERSNCSQTLEDESPQRRRRRRRKAKERNRRIRHKIGSLWSENDLIPRPTCTSTPKDLKIRNFQRDDRFYESRVNRCDNMPMSSYSQENSSSGGDRLVSLYSLSLLYSDPLSRKTFGHKRNQEYPVPYRMKVQLCCYYEILILTFYAMSCLRTKIRVTALPNLSSSLLEDESLNSTRIIKVPATNLSYDFFFNFQNIDDKIELPVKTWLNDLTTETANECCIALQSKNLPRRKHNDLISEEDQMKDLKMLSSLATAAASKLLVRADQFERHYQYILDEVSHSKSGRLQMELLRAIEDDAFSVLSKLGAPPPRRIQQTNLKGILMQLDSMKDYVDSAINTRLDFYIEKIVRCLEEVPKEDSSVARGALAALTALGLAGARAGSSIARCAGIRALLTSLISAIRKSNDYVATSLRALSSVCCSRTAIEHFVKDDGPEIVIDLLSSKTSSEINKMEATALIVQITAPWTNAVGLPHVEPFADTLITALGNLIENVNSEQTLLLTAAALNQISKSRKCADIIIRQDTIRNLLRSVKKSNGGNVWLMQQVASLIGELARLPEAREYLAKARASVALVCFLRMRPPGLEDAYQRLETTAAAALIRLCVDPEIARQVVAVGGADCLPTYDVNYLLTEDEEQIEAGLLKYTKSLRRACKKAVKQIDVARAHDYFN</sequence>
<comment type="caution">
    <text evidence="3">The sequence shown here is derived from an EMBL/GenBank/DDBJ whole genome shotgun (WGS) entry which is preliminary data.</text>
</comment>
<feature type="compositionally biased region" description="Polar residues" evidence="1">
    <location>
        <begin position="170"/>
        <end position="204"/>
    </location>
</feature>
<dbReference type="GO" id="GO:0045179">
    <property type="term" value="C:apical cortex"/>
    <property type="evidence" value="ECO:0007669"/>
    <property type="project" value="TreeGrafter"/>
</dbReference>
<evidence type="ECO:0000313" key="3">
    <source>
        <dbReference type="EMBL" id="KAF7418662.1"/>
    </source>
</evidence>
<evidence type="ECO:0000313" key="4">
    <source>
        <dbReference type="Proteomes" id="UP000617340"/>
    </source>
</evidence>
<dbReference type="GO" id="GO:0000132">
    <property type="term" value="P:establishment of mitotic spindle orientation"/>
    <property type="evidence" value="ECO:0007669"/>
    <property type="project" value="TreeGrafter"/>
</dbReference>
<feature type="domain" description="Protein inscuteable homologue C-terminal" evidence="2">
    <location>
        <begin position="529"/>
        <end position="809"/>
    </location>
</feature>
<dbReference type="InterPro" id="IPR011989">
    <property type="entry name" value="ARM-like"/>
</dbReference>
<dbReference type="Pfam" id="PF19427">
    <property type="entry name" value="Insc_C"/>
    <property type="match status" value="1"/>
</dbReference>
<feature type="compositionally biased region" description="Basic residues" evidence="1">
    <location>
        <begin position="212"/>
        <end position="227"/>
    </location>
</feature>
<dbReference type="PANTHER" id="PTHR21386">
    <property type="entry name" value="INSCUTEABLE"/>
    <property type="match status" value="1"/>
</dbReference>
<proteinExistence type="predicted"/>